<dbReference type="InterPro" id="IPR001919">
    <property type="entry name" value="CBD2"/>
</dbReference>
<reference evidence="12 13" key="1">
    <citation type="submission" date="2018-06" db="EMBL/GenBank/DDBJ databases">
        <title>Phytoactinopolyspora halophila sp. nov., a novel halophilic actinomycete isolated from a saline soil in China.</title>
        <authorList>
            <person name="Tang S.-K."/>
        </authorList>
    </citation>
    <scope>NUCLEOTIDE SEQUENCE [LARGE SCALE GENOMIC DNA]</scope>
    <source>
        <strain evidence="12 13">YIM 96934</strain>
    </source>
</reference>
<dbReference type="SUPFAM" id="SSF49384">
    <property type="entry name" value="Carbohydrate-binding domain"/>
    <property type="match status" value="1"/>
</dbReference>
<dbReference type="Pfam" id="PF17957">
    <property type="entry name" value="Big_7"/>
    <property type="match status" value="1"/>
</dbReference>
<dbReference type="SMART" id="SM00637">
    <property type="entry name" value="CBD_II"/>
    <property type="match status" value="1"/>
</dbReference>
<dbReference type="AlphaFoldDB" id="A0A329R004"/>
<evidence type="ECO:0000313" key="12">
    <source>
        <dbReference type="EMBL" id="RAW17950.1"/>
    </source>
</evidence>
<keyword evidence="3 9" id="KW-0136">Cellulose degradation</keyword>
<comment type="caution">
    <text evidence="12">The sequence shown here is derived from an EMBL/GenBank/DDBJ whole genome shotgun (WGS) entry which is preliminary data.</text>
</comment>
<keyword evidence="7 9" id="KW-0624">Polysaccharide degradation</keyword>
<keyword evidence="6 9" id="KW-0326">Glycosidase</keyword>
<evidence type="ECO:0000256" key="2">
    <source>
        <dbReference type="ARBA" id="ARBA00022801"/>
    </source>
</evidence>
<dbReference type="Pfam" id="PF00553">
    <property type="entry name" value="CBM_2"/>
    <property type="match status" value="1"/>
</dbReference>
<evidence type="ECO:0000256" key="3">
    <source>
        <dbReference type="ARBA" id="ARBA00023001"/>
    </source>
</evidence>
<dbReference type="OrthoDB" id="309899at2"/>
<dbReference type="InterPro" id="IPR008965">
    <property type="entry name" value="CBM2/CBM3_carb-bd_dom_sf"/>
</dbReference>
<keyword evidence="5 9" id="KW-0119">Carbohydrate metabolism</keyword>
<dbReference type="PANTHER" id="PTHR34876">
    <property type="match status" value="1"/>
</dbReference>
<name>A0A329R004_9ACTN</name>
<evidence type="ECO:0000256" key="7">
    <source>
        <dbReference type="ARBA" id="ARBA00023326"/>
    </source>
</evidence>
<sequence length="774" mass="82155">MTVDPVPRRSRWRRGVAGGAAILLAAGGLAAVTSVPAHAQTACEVDFQVNEWGDDQAGFTGSVTISNVGDPIDGWTLEFALPGNASLGQGWNADWSQDGQDVTASNLSWNSGIDAGGEVSIGFNGTGYAGAPEEFTLNGVVCDGEPGEDPPPDVELTSPAAGQEFEVGTSVELAAEATSPAGIADVEFYVDGEAVGSDDTEPYTVTVDDLAIGAHEATAVAVDAGDPQQSTESEPVSFSVVEEADPAILASPSSLSLIEGNSGDVTFTLNEAPGSEVTVELTTSGGVTADTDAFVLDDDTFDSGAQVSVTGVAAGSGSVTASAPGYDDVEVSVTVTEGGDPGERVANPYEGADVYVNEVWGQQVLDQAAQTDDPELASAMEEVATYPTAVWMDRRGAITDGIGLEGHLDEALAQQQASGGEMVFQVVIYNLPNRDCAADASNGELLISENGFEIYREEYIDVITDILSRPEYASLRIVAVIEVDSLPNLVTNLDEEACQEADGEGGYRDGIRYALNEFADIDNVYSYLDIAHSGWLGWDDNFNDAVNLYMDMLTSEQYYGPAPGLDSINGFITNSANYTPTEEPFLPDSDLVPPGGGNPVRSADFYEWNPHFDELSFTQALHDSFSQEGLDDFGMLIDTSRNGWGGPDRPTEVSDAEDVNTYVDESRIDRRPHRGGWCNQDGAGIGERPQTSPEDGIHAYVWVKPPGESDGVSDPDFEPDPDDPNKQHDAMCDPEGENSYDPSQPTNALPNAPHAGRWFPEQFEMLVENAYPAF</sequence>
<evidence type="ECO:0000256" key="9">
    <source>
        <dbReference type="RuleBase" id="RU361186"/>
    </source>
</evidence>
<dbReference type="Proteomes" id="UP000250462">
    <property type="component" value="Unassembled WGS sequence"/>
</dbReference>
<dbReference type="Gene3D" id="3.20.20.40">
    <property type="entry name" value="1, 4-beta cellobiohydrolase"/>
    <property type="match status" value="1"/>
</dbReference>
<dbReference type="Pfam" id="PF01341">
    <property type="entry name" value="Glyco_hydro_6"/>
    <property type="match status" value="1"/>
</dbReference>
<dbReference type="PANTHER" id="PTHR34876:SF4">
    <property type="entry name" value="1,4-BETA-D-GLUCAN CELLOBIOHYDROLASE C-RELATED"/>
    <property type="match status" value="1"/>
</dbReference>
<dbReference type="GO" id="GO:0030245">
    <property type="term" value="P:cellulose catabolic process"/>
    <property type="evidence" value="ECO:0007669"/>
    <property type="project" value="UniProtKB-KW"/>
</dbReference>
<keyword evidence="4" id="KW-1015">Disulfide bond</keyword>
<feature type="active site" evidence="8">
    <location>
        <position position="435"/>
    </location>
</feature>
<dbReference type="InterPro" id="IPR001524">
    <property type="entry name" value="Glyco_hydro_6_CS"/>
</dbReference>
<dbReference type="Gene3D" id="2.60.40.290">
    <property type="match status" value="1"/>
</dbReference>
<keyword evidence="13" id="KW-1185">Reference proteome</keyword>
<feature type="region of interest" description="Disordered" evidence="10">
    <location>
        <begin position="641"/>
        <end position="755"/>
    </location>
</feature>
<dbReference type="EMBL" id="QMIG01000002">
    <property type="protein sequence ID" value="RAW17950.1"/>
    <property type="molecule type" value="Genomic_DNA"/>
</dbReference>
<dbReference type="PROSITE" id="PS00655">
    <property type="entry name" value="GLYCOSYL_HYDROL_F6_1"/>
    <property type="match status" value="1"/>
</dbReference>
<feature type="domain" description="CBM2" evidence="11">
    <location>
        <begin position="36"/>
        <end position="145"/>
    </location>
</feature>
<dbReference type="Gene3D" id="2.60.40.10">
    <property type="entry name" value="Immunoglobulins"/>
    <property type="match status" value="1"/>
</dbReference>
<proteinExistence type="inferred from homology"/>
<gene>
    <name evidence="12" type="ORF">DPM12_03660</name>
</gene>
<dbReference type="InterPro" id="IPR013783">
    <property type="entry name" value="Ig-like_fold"/>
</dbReference>
<evidence type="ECO:0000256" key="6">
    <source>
        <dbReference type="ARBA" id="ARBA00023295"/>
    </source>
</evidence>
<dbReference type="PRINTS" id="PR00733">
    <property type="entry name" value="GLHYDRLASE6"/>
</dbReference>
<evidence type="ECO:0000256" key="8">
    <source>
        <dbReference type="PROSITE-ProRule" id="PRU10056"/>
    </source>
</evidence>
<evidence type="ECO:0000256" key="10">
    <source>
        <dbReference type="SAM" id="MobiDB-lite"/>
    </source>
</evidence>
<organism evidence="12 13">
    <name type="scientific">Phytoactinopolyspora halophila</name>
    <dbReference type="NCBI Taxonomy" id="1981511"/>
    <lineage>
        <taxon>Bacteria</taxon>
        <taxon>Bacillati</taxon>
        <taxon>Actinomycetota</taxon>
        <taxon>Actinomycetes</taxon>
        <taxon>Jiangellales</taxon>
        <taxon>Jiangellaceae</taxon>
        <taxon>Phytoactinopolyspora</taxon>
    </lineage>
</organism>
<dbReference type="GO" id="GO:0004553">
    <property type="term" value="F:hydrolase activity, hydrolyzing O-glycosyl compounds"/>
    <property type="evidence" value="ECO:0007669"/>
    <property type="project" value="InterPro"/>
</dbReference>
<feature type="chain" id="PRO_5016189056" description="Glucanase" evidence="9">
    <location>
        <begin position="40"/>
        <end position="774"/>
    </location>
</feature>
<evidence type="ECO:0000256" key="5">
    <source>
        <dbReference type="ARBA" id="ARBA00023277"/>
    </source>
</evidence>
<comment type="similarity">
    <text evidence="9">Belongs to the glycosyl hydrolase family 6.</text>
</comment>
<evidence type="ECO:0000256" key="4">
    <source>
        <dbReference type="ARBA" id="ARBA00023157"/>
    </source>
</evidence>
<dbReference type="InterPro" id="IPR036434">
    <property type="entry name" value="Beta_cellobiohydrolase_sf"/>
</dbReference>
<keyword evidence="2 9" id="KW-0378">Hydrolase</keyword>
<evidence type="ECO:0000259" key="11">
    <source>
        <dbReference type="PROSITE" id="PS51173"/>
    </source>
</evidence>
<evidence type="ECO:0000256" key="1">
    <source>
        <dbReference type="ARBA" id="ARBA00022729"/>
    </source>
</evidence>
<dbReference type="InterPro" id="IPR016288">
    <property type="entry name" value="Beta_cellobiohydrolase"/>
</dbReference>
<feature type="signal peptide" evidence="9">
    <location>
        <begin position="1"/>
        <end position="39"/>
    </location>
</feature>
<dbReference type="GO" id="GO:0030247">
    <property type="term" value="F:polysaccharide binding"/>
    <property type="evidence" value="ECO:0007669"/>
    <property type="project" value="UniProtKB-UniRule"/>
</dbReference>
<protein>
    <recommendedName>
        <fullName evidence="9">Glucanase</fullName>
        <ecNumber evidence="9">3.2.1.-</ecNumber>
    </recommendedName>
</protein>
<keyword evidence="1 9" id="KW-0732">Signal</keyword>
<feature type="compositionally biased region" description="Acidic residues" evidence="10">
    <location>
        <begin position="711"/>
        <end position="722"/>
    </location>
</feature>
<dbReference type="PROSITE" id="PS51173">
    <property type="entry name" value="CBM2"/>
    <property type="match status" value="1"/>
</dbReference>
<dbReference type="SUPFAM" id="SSF51989">
    <property type="entry name" value="Glycosyl hydrolases family 6, cellulases"/>
    <property type="match status" value="1"/>
</dbReference>
<evidence type="ECO:0000313" key="13">
    <source>
        <dbReference type="Proteomes" id="UP000250462"/>
    </source>
</evidence>
<accession>A0A329R004</accession>
<dbReference type="RefSeq" id="WP_112256907.1">
    <property type="nucleotide sequence ID" value="NZ_QMIG01000002.1"/>
</dbReference>
<dbReference type="InterPro" id="IPR012291">
    <property type="entry name" value="CBM2_carb-bd_dom_sf"/>
</dbReference>
<dbReference type="EC" id="3.2.1.-" evidence="9"/>
<feature type="compositionally biased region" description="Polar residues" evidence="10">
    <location>
        <begin position="740"/>
        <end position="749"/>
    </location>
</feature>